<dbReference type="EMBL" id="SRLO01001113">
    <property type="protein sequence ID" value="TNN41371.1"/>
    <property type="molecule type" value="Genomic_DNA"/>
</dbReference>
<evidence type="ECO:0000313" key="2">
    <source>
        <dbReference type="EMBL" id="TNN41371.1"/>
    </source>
</evidence>
<accession>A0A4Z2FK74</accession>
<reference evidence="2 3" key="1">
    <citation type="submission" date="2019-03" db="EMBL/GenBank/DDBJ databases">
        <title>First draft genome of Liparis tanakae, snailfish: a comprehensive survey of snailfish specific genes.</title>
        <authorList>
            <person name="Kim W."/>
            <person name="Song I."/>
            <person name="Jeong J.-H."/>
            <person name="Kim D."/>
            <person name="Kim S."/>
            <person name="Ryu S."/>
            <person name="Song J.Y."/>
            <person name="Lee S.K."/>
        </authorList>
    </citation>
    <scope>NUCLEOTIDE SEQUENCE [LARGE SCALE GENOMIC DNA]</scope>
    <source>
        <tissue evidence="2">Muscle</tissue>
    </source>
</reference>
<protein>
    <submittedName>
        <fullName evidence="2">Uncharacterized protein</fullName>
    </submittedName>
</protein>
<dbReference type="AlphaFoldDB" id="A0A4Z2FK74"/>
<comment type="caution">
    <text evidence="2">The sequence shown here is derived from an EMBL/GenBank/DDBJ whole genome shotgun (WGS) entry which is preliminary data.</text>
</comment>
<proteinExistence type="predicted"/>
<evidence type="ECO:0000256" key="1">
    <source>
        <dbReference type="SAM" id="MobiDB-lite"/>
    </source>
</evidence>
<evidence type="ECO:0000313" key="3">
    <source>
        <dbReference type="Proteomes" id="UP000314294"/>
    </source>
</evidence>
<organism evidence="2 3">
    <name type="scientific">Liparis tanakae</name>
    <name type="common">Tanaka's snailfish</name>
    <dbReference type="NCBI Taxonomy" id="230148"/>
    <lineage>
        <taxon>Eukaryota</taxon>
        <taxon>Metazoa</taxon>
        <taxon>Chordata</taxon>
        <taxon>Craniata</taxon>
        <taxon>Vertebrata</taxon>
        <taxon>Euteleostomi</taxon>
        <taxon>Actinopterygii</taxon>
        <taxon>Neopterygii</taxon>
        <taxon>Teleostei</taxon>
        <taxon>Neoteleostei</taxon>
        <taxon>Acanthomorphata</taxon>
        <taxon>Eupercaria</taxon>
        <taxon>Perciformes</taxon>
        <taxon>Cottioidei</taxon>
        <taxon>Cottales</taxon>
        <taxon>Liparidae</taxon>
        <taxon>Liparis</taxon>
    </lineage>
</organism>
<gene>
    <name evidence="2" type="ORF">EYF80_048460</name>
</gene>
<sequence>MRLSTQLVSRRLSATLSPLHDLILEQRLVLLQREEGQLQEVDGPSLCSDAQQVARPQQEEDGHPSGTEKRRRRTTPSLVTPPSSLAASSHRWMVLSSSSDSRRPCGGAERTKWICVTAVVSPCSPVNSTPGHP</sequence>
<feature type="region of interest" description="Disordered" evidence="1">
    <location>
        <begin position="40"/>
        <end position="91"/>
    </location>
</feature>
<feature type="compositionally biased region" description="Polar residues" evidence="1">
    <location>
        <begin position="75"/>
        <end position="87"/>
    </location>
</feature>
<name>A0A4Z2FK74_9TELE</name>
<dbReference type="Proteomes" id="UP000314294">
    <property type="component" value="Unassembled WGS sequence"/>
</dbReference>
<keyword evidence="3" id="KW-1185">Reference proteome</keyword>
<feature type="compositionally biased region" description="Basic and acidic residues" evidence="1">
    <location>
        <begin position="57"/>
        <end position="68"/>
    </location>
</feature>